<feature type="non-terminal residue" evidence="1">
    <location>
        <position position="1"/>
    </location>
</feature>
<accession>A0ACC0TRT7</accession>
<sequence>SPYGSWFLIFSQATMSRSTGWIALAWSLPVDHKEHKINTSAFSLQFYTAPHRFFQLKRGLYVEFPGAGGATRRGLVTQISGGRAEIIDETNGQRFRAVQTTALPKPERNGVWEGRRVSIIRGPLKGYHGLVKADDGSSVDVELDAKLMSHGPLRQRVKLDDIQLEHMSIASSSRSNLTPPPEDLPRSITPEPVEHEESASSPWSLPQGPVWKHWLFAEEIQERLCEECIPFYVRGVPTSSLHAKIEGLGAKTVPAARQKIEAQPNEVVVSVIQRGRPAQISINPTYLIPWPPSEGNKVLIIGHRWTGQVGKVIESKHGCCTVELEASGAVSYFYEQDVVNLLMK</sequence>
<proteinExistence type="predicted"/>
<dbReference type="EMBL" id="JAGFNK010000919">
    <property type="protein sequence ID" value="KAI9437346.1"/>
    <property type="molecule type" value="Genomic_DNA"/>
</dbReference>
<gene>
    <name evidence="1" type="ORF">F5148DRAFT_1154417</name>
</gene>
<evidence type="ECO:0000313" key="1">
    <source>
        <dbReference type="EMBL" id="KAI9437346.1"/>
    </source>
</evidence>
<protein>
    <submittedName>
        <fullName evidence="1">Uncharacterized protein</fullName>
    </submittedName>
</protein>
<organism evidence="1 2">
    <name type="scientific">Russula earlei</name>
    <dbReference type="NCBI Taxonomy" id="71964"/>
    <lineage>
        <taxon>Eukaryota</taxon>
        <taxon>Fungi</taxon>
        <taxon>Dikarya</taxon>
        <taxon>Basidiomycota</taxon>
        <taxon>Agaricomycotina</taxon>
        <taxon>Agaricomycetes</taxon>
        <taxon>Russulales</taxon>
        <taxon>Russulaceae</taxon>
        <taxon>Russula</taxon>
    </lineage>
</organism>
<comment type="caution">
    <text evidence="1">The sequence shown here is derived from an EMBL/GenBank/DDBJ whole genome shotgun (WGS) entry which is preliminary data.</text>
</comment>
<name>A0ACC0TRT7_9AGAM</name>
<dbReference type="Proteomes" id="UP001207468">
    <property type="component" value="Unassembled WGS sequence"/>
</dbReference>
<keyword evidence="2" id="KW-1185">Reference proteome</keyword>
<evidence type="ECO:0000313" key="2">
    <source>
        <dbReference type="Proteomes" id="UP001207468"/>
    </source>
</evidence>
<reference evidence="1" key="1">
    <citation type="submission" date="2021-03" db="EMBL/GenBank/DDBJ databases">
        <title>Evolutionary priming and transition to the ectomycorrhizal habit in an iconic lineage of mushroom-forming fungi: is preadaptation a requirement?</title>
        <authorList>
            <consortium name="DOE Joint Genome Institute"/>
            <person name="Looney B.P."/>
            <person name="Miyauchi S."/>
            <person name="Morin E."/>
            <person name="Drula E."/>
            <person name="Courty P.E."/>
            <person name="Chicoki N."/>
            <person name="Fauchery L."/>
            <person name="Kohler A."/>
            <person name="Kuo A."/>
            <person name="LaButti K."/>
            <person name="Pangilinan J."/>
            <person name="Lipzen A."/>
            <person name="Riley R."/>
            <person name="Andreopoulos W."/>
            <person name="He G."/>
            <person name="Johnson J."/>
            <person name="Barry K.W."/>
            <person name="Grigoriev I.V."/>
            <person name="Nagy L."/>
            <person name="Hibbett D."/>
            <person name="Henrissat B."/>
            <person name="Matheny P.B."/>
            <person name="Labbe J."/>
            <person name="Martin A.F."/>
        </authorList>
    </citation>
    <scope>NUCLEOTIDE SEQUENCE</scope>
    <source>
        <strain evidence="1">BPL698</strain>
    </source>
</reference>